<dbReference type="Proteomes" id="UP000265618">
    <property type="component" value="Unassembled WGS sequence"/>
</dbReference>
<sequence>GAAVSLATTARGVAQRVDQTERVIWSELPAHWRRALTLPLSRSAAKCTEGDRDRIPARVTELMWKEGIRQGVVVPGEAADDRLTVSQQNRRRLSHEDSSDSESEDESSSGVPPSPPSSFGDRSPTLRITSPSQRLRQVQGRAALSVELAANEAQIRYSRYRDFGKRWRERTASNAV</sequence>
<feature type="region of interest" description="Disordered" evidence="1">
    <location>
        <begin position="77"/>
        <end position="136"/>
    </location>
</feature>
<name>A0A9K3DBY0_9EUKA</name>
<feature type="non-terminal residue" evidence="2">
    <location>
        <position position="1"/>
    </location>
</feature>
<organism evidence="2 3">
    <name type="scientific">Kipferlia bialata</name>
    <dbReference type="NCBI Taxonomy" id="797122"/>
    <lineage>
        <taxon>Eukaryota</taxon>
        <taxon>Metamonada</taxon>
        <taxon>Carpediemonas-like organisms</taxon>
        <taxon>Kipferlia</taxon>
    </lineage>
</organism>
<gene>
    <name evidence="2" type="ORF">KIPB_015401</name>
</gene>
<dbReference type="EMBL" id="BDIP01008598">
    <property type="protein sequence ID" value="GIQ91926.1"/>
    <property type="molecule type" value="Genomic_DNA"/>
</dbReference>
<accession>A0A9K3DBY0</accession>
<evidence type="ECO:0000256" key="1">
    <source>
        <dbReference type="SAM" id="MobiDB-lite"/>
    </source>
</evidence>
<dbReference type="AlphaFoldDB" id="A0A9K3DBY0"/>
<keyword evidence="3" id="KW-1185">Reference proteome</keyword>
<feature type="non-terminal residue" evidence="2">
    <location>
        <position position="176"/>
    </location>
</feature>
<feature type="compositionally biased region" description="Polar residues" evidence="1">
    <location>
        <begin position="126"/>
        <end position="136"/>
    </location>
</feature>
<proteinExistence type="predicted"/>
<reference evidence="2 3" key="1">
    <citation type="journal article" date="2018" name="PLoS ONE">
        <title>The draft genome of Kipferlia bialata reveals reductive genome evolution in fornicate parasites.</title>
        <authorList>
            <person name="Tanifuji G."/>
            <person name="Takabayashi S."/>
            <person name="Kume K."/>
            <person name="Takagi M."/>
            <person name="Nakayama T."/>
            <person name="Kamikawa R."/>
            <person name="Inagaki Y."/>
            <person name="Hashimoto T."/>
        </authorList>
    </citation>
    <scope>NUCLEOTIDE SEQUENCE [LARGE SCALE GENOMIC DNA]</scope>
    <source>
        <strain evidence="2">NY0173</strain>
    </source>
</reference>
<comment type="caution">
    <text evidence="2">The sequence shown here is derived from an EMBL/GenBank/DDBJ whole genome shotgun (WGS) entry which is preliminary data.</text>
</comment>
<evidence type="ECO:0000313" key="3">
    <source>
        <dbReference type="Proteomes" id="UP000265618"/>
    </source>
</evidence>
<evidence type="ECO:0000313" key="2">
    <source>
        <dbReference type="EMBL" id="GIQ91926.1"/>
    </source>
</evidence>
<protein>
    <submittedName>
        <fullName evidence="2">Uncharacterized protein</fullName>
    </submittedName>
</protein>